<dbReference type="Proteomes" id="UP000324222">
    <property type="component" value="Unassembled WGS sequence"/>
</dbReference>
<reference evidence="1 2" key="1">
    <citation type="submission" date="2019-05" db="EMBL/GenBank/DDBJ databases">
        <title>Another draft genome of Portunus trituberculatus and its Hox gene families provides insights of decapod evolution.</title>
        <authorList>
            <person name="Jeong J.-H."/>
            <person name="Song I."/>
            <person name="Kim S."/>
            <person name="Choi T."/>
            <person name="Kim D."/>
            <person name="Ryu S."/>
            <person name="Kim W."/>
        </authorList>
    </citation>
    <scope>NUCLEOTIDE SEQUENCE [LARGE SCALE GENOMIC DNA]</scope>
    <source>
        <tissue evidence="1">Muscle</tissue>
    </source>
</reference>
<evidence type="ECO:0000313" key="2">
    <source>
        <dbReference type="Proteomes" id="UP000324222"/>
    </source>
</evidence>
<dbReference type="AlphaFoldDB" id="A0A5B7E3V9"/>
<organism evidence="1 2">
    <name type="scientific">Portunus trituberculatus</name>
    <name type="common">Swimming crab</name>
    <name type="synonym">Neptunus trituberculatus</name>
    <dbReference type="NCBI Taxonomy" id="210409"/>
    <lineage>
        <taxon>Eukaryota</taxon>
        <taxon>Metazoa</taxon>
        <taxon>Ecdysozoa</taxon>
        <taxon>Arthropoda</taxon>
        <taxon>Crustacea</taxon>
        <taxon>Multicrustacea</taxon>
        <taxon>Malacostraca</taxon>
        <taxon>Eumalacostraca</taxon>
        <taxon>Eucarida</taxon>
        <taxon>Decapoda</taxon>
        <taxon>Pleocyemata</taxon>
        <taxon>Brachyura</taxon>
        <taxon>Eubrachyura</taxon>
        <taxon>Portunoidea</taxon>
        <taxon>Portunidae</taxon>
        <taxon>Portuninae</taxon>
        <taxon>Portunus</taxon>
    </lineage>
</organism>
<protein>
    <submittedName>
        <fullName evidence="1">Uncharacterized protein</fullName>
    </submittedName>
</protein>
<accession>A0A5B7E3V9</accession>
<comment type="caution">
    <text evidence="1">The sequence shown here is derived from an EMBL/GenBank/DDBJ whole genome shotgun (WGS) entry which is preliminary data.</text>
</comment>
<dbReference type="EMBL" id="VSRR010001848">
    <property type="protein sequence ID" value="MPC28055.1"/>
    <property type="molecule type" value="Genomic_DNA"/>
</dbReference>
<name>A0A5B7E3V9_PORTR</name>
<gene>
    <name evidence="1" type="ORF">E2C01_021248</name>
</gene>
<proteinExistence type="predicted"/>
<evidence type="ECO:0000313" key="1">
    <source>
        <dbReference type="EMBL" id="MPC28055.1"/>
    </source>
</evidence>
<sequence length="88" mass="10046">MAAATTVTVRRDAKVERRWLCFCAALSEVYSQTLQRLTSTLNRLYWESLVLSAQQHTCSPADTTSRPLARPRQVLRFPEVNPPGRRIT</sequence>
<keyword evidence="2" id="KW-1185">Reference proteome</keyword>